<organism evidence="1 2">
    <name type="scientific">Hibiscus sabdariffa</name>
    <name type="common">roselle</name>
    <dbReference type="NCBI Taxonomy" id="183260"/>
    <lineage>
        <taxon>Eukaryota</taxon>
        <taxon>Viridiplantae</taxon>
        <taxon>Streptophyta</taxon>
        <taxon>Embryophyta</taxon>
        <taxon>Tracheophyta</taxon>
        <taxon>Spermatophyta</taxon>
        <taxon>Magnoliopsida</taxon>
        <taxon>eudicotyledons</taxon>
        <taxon>Gunneridae</taxon>
        <taxon>Pentapetalae</taxon>
        <taxon>rosids</taxon>
        <taxon>malvids</taxon>
        <taxon>Malvales</taxon>
        <taxon>Malvaceae</taxon>
        <taxon>Malvoideae</taxon>
        <taxon>Hibiscus</taxon>
    </lineage>
</organism>
<evidence type="ECO:0000313" key="2">
    <source>
        <dbReference type="Proteomes" id="UP001472677"/>
    </source>
</evidence>
<keyword evidence="2" id="KW-1185">Reference proteome</keyword>
<protein>
    <submittedName>
        <fullName evidence="1">Uncharacterized protein</fullName>
    </submittedName>
</protein>
<dbReference type="Proteomes" id="UP001472677">
    <property type="component" value="Unassembled WGS sequence"/>
</dbReference>
<accession>A0ABR2CVN4</accession>
<evidence type="ECO:0000313" key="1">
    <source>
        <dbReference type="EMBL" id="KAK8523589.1"/>
    </source>
</evidence>
<reference evidence="1 2" key="1">
    <citation type="journal article" date="2024" name="G3 (Bethesda)">
        <title>Genome assembly of Hibiscus sabdariffa L. provides insights into metabolisms of medicinal natural products.</title>
        <authorList>
            <person name="Kim T."/>
        </authorList>
    </citation>
    <scope>NUCLEOTIDE SEQUENCE [LARGE SCALE GENOMIC DNA]</scope>
    <source>
        <strain evidence="1">TK-2024</strain>
        <tissue evidence="1">Old leaves</tissue>
    </source>
</reference>
<sequence>MSIVSCTKAIVQFSTSIQASYQGHTFKLHVPFSRRAEDRKLTSLLLQLCYESSKNATRTWMSCGGKRRKFHRVATFA</sequence>
<proteinExistence type="predicted"/>
<name>A0ABR2CVN4_9ROSI</name>
<comment type="caution">
    <text evidence="1">The sequence shown here is derived from an EMBL/GenBank/DDBJ whole genome shotgun (WGS) entry which is preliminary data.</text>
</comment>
<dbReference type="EMBL" id="JBBPBM010000043">
    <property type="protein sequence ID" value="KAK8523589.1"/>
    <property type="molecule type" value="Genomic_DNA"/>
</dbReference>
<gene>
    <name evidence="1" type="ORF">V6N12_048106</name>
</gene>